<organism evidence="20 21">
    <name type="scientific">Takifugu bimaculatus</name>
    <dbReference type="NCBI Taxonomy" id="433685"/>
    <lineage>
        <taxon>Eukaryota</taxon>
        <taxon>Metazoa</taxon>
        <taxon>Chordata</taxon>
        <taxon>Craniata</taxon>
        <taxon>Vertebrata</taxon>
        <taxon>Euteleostomi</taxon>
        <taxon>Actinopterygii</taxon>
        <taxon>Neopterygii</taxon>
        <taxon>Teleostei</taxon>
        <taxon>Neoteleostei</taxon>
        <taxon>Acanthomorphata</taxon>
        <taxon>Eupercaria</taxon>
        <taxon>Tetraodontiformes</taxon>
        <taxon>Tetradontoidea</taxon>
        <taxon>Tetraodontidae</taxon>
        <taxon>Takifugu</taxon>
    </lineage>
</organism>
<dbReference type="Pfam" id="PF00611">
    <property type="entry name" value="FCH"/>
    <property type="match status" value="1"/>
</dbReference>
<dbReference type="SUPFAM" id="SSF103657">
    <property type="entry name" value="BAR/IMD domain-like"/>
    <property type="match status" value="1"/>
</dbReference>
<dbReference type="Gene3D" id="2.30.30.40">
    <property type="entry name" value="SH3 Domains"/>
    <property type="match status" value="1"/>
</dbReference>
<evidence type="ECO:0000256" key="13">
    <source>
        <dbReference type="ARBA" id="ARBA00040640"/>
    </source>
</evidence>
<evidence type="ECO:0000256" key="8">
    <source>
        <dbReference type="ARBA" id="ARBA00023043"/>
    </source>
</evidence>
<evidence type="ECO:0000259" key="19">
    <source>
        <dbReference type="PROSITE" id="PS51860"/>
    </source>
</evidence>
<dbReference type="SUPFAM" id="SSF50044">
    <property type="entry name" value="SH3-domain"/>
    <property type="match status" value="1"/>
</dbReference>
<feature type="region of interest" description="Disordered" evidence="16">
    <location>
        <begin position="713"/>
        <end position="778"/>
    </location>
</feature>
<evidence type="ECO:0000256" key="14">
    <source>
        <dbReference type="PROSITE-ProRule" id="PRU00192"/>
    </source>
</evidence>
<dbReference type="SUPFAM" id="SSF46585">
    <property type="entry name" value="HR1 repeat"/>
    <property type="match status" value="1"/>
</dbReference>
<keyword evidence="11" id="KW-0206">Cytoskeleton</keyword>
<comment type="function">
    <text evidence="12">Induces bone resorption, acting probably through a signaling cascade which results in the secretion of factor(s) enhancing osteoclast formation and activity.</text>
</comment>
<dbReference type="AlphaFoldDB" id="A0A4Z2C9V5"/>
<sequence>MATVVPFASCYGSSQPLQLFGRGPRGADYLSLFGYRGPCFTPRPRLVGHNPEMTVRQILRMLKAMKRVRTREAAAAAAASRKPGSPPPDPASPDMVSERKCLPSCRKTQTQHQAHGAKGPGYQQPLKVSSSDTSQSSGRDVDPGSRQGGQTSNQSLEMIQNGVGRDSRSSLCCSASQRLERSVQSCSFKRLYLLPFLAFFNINGLNPPFLYKPLSLAWCIQKNVPDGRSVVKVPGPKSTNGLSLKDEGSSQHLLREYYSGKTHQNPTQPVFLAPLKKHSSVFQYNKLYQDVKQLSKAGECFCKDLMTVFQQRAELELTYAKGLQKLAGKLMRTSKGMSHNSTYSAWCHLSDEMYSRADAHREVSFKFHVSLGNAFQQEAILEIRQLLDEHTKRKRPFDGAIDRTGKLVTLNWNEQLKVKKKLSALTREHEALFNFVEENKQICTEKEKQKAELTKSAEVQTQVDDEYFKINMEGHQMRLKLENTLKNCHQILQELEKQRIEVLCNILNRYHLQMTSFGQTLKHGHRRIEQAVQRVDMDKDMRALVEQNRITTEDTTTEFLMADYFEEDSKSLMDKDRRRQAIRVKVQRLSDSITRARKDQEGVEKLMRTYSGNPSFSNQKNLEETEQQLDECSLKLDLLRATHYKLSAVLSELEGTPRPRHPVRNISIRRWKDKDSEHSVVQLTRPVKLRRAPFRSRQSLRASIIYKGAAPLAGQQPSEAEPSDPAATQSQTGAAACGATLNGAPPSSGGDKRQVPTDPKALVLKNPNPPTGGARAEPGRCRALYSFTSQQEDQLSMREGDLLDVHTKGDAGWWFGGLNGKTGHFPSSYVEELPVANQVQLPDSAADSGQS</sequence>
<dbReference type="Proteomes" id="UP000516260">
    <property type="component" value="Chromosome 12"/>
</dbReference>
<dbReference type="Pfam" id="PF00018">
    <property type="entry name" value="SH3_1"/>
    <property type="match status" value="1"/>
</dbReference>
<dbReference type="InterPro" id="IPR031160">
    <property type="entry name" value="F_BAR_dom"/>
</dbReference>
<dbReference type="InterPro" id="IPR027267">
    <property type="entry name" value="AH/BAR_dom_sf"/>
</dbReference>
<gene>
    <name evidence="20" type="ORF">fugu_012239</name>
</gene>
<dbReference type="InterPro" id="IPR011072">
    <property type="entry name" value="HR1_rho-bd"/>
</dbReference>
<dbReference type="PANTHER" id="PTHR23065:SF7">
    <property type="entry name" value="NOSTRIN, ISOFORM H"/>
    <property type="match status" value="1"/>
</dbReference>
<evidence type="ECO:0000259" key="18">
    <source>
        <dbReference type="PROSITE" id="PS51741"/>
    </source>
</evidence>
<dbReference type="PANTHER" id="PTHR23065">
    <property type="entry name" value="PROLINE-SERINE-THREONINE PHOSPHATASE INTERACTING PROTEIN 1"/>
    <property type="match status" value="1"/>
</dbReference>
<dbReference type="CDD" id="cd07658">
    <property type="entry name" value="F-BAR_NOSTRIN"/>
    <property type="match status" value="1"/>
</dbReference>
<protein>
    <recommendedName>
        <fullName evidence="13">Osteoclast-stimulating factor 1</fullName>
    </recommendedName>
</protein>
<evidence type="ECO:0000256" key="9">
    <source>
        <dbReference type="ARBA" id="ARBA00023054"/>
    </source>
</evidence>
<feature type="domain" description="F-BAR" evidence="18">
    <location>
        <begin position="276"/>
        <end position="540"/>
    </location>
</feature>
<evidence type="ECO:0000256" key="4">
    <source>
        <dbReference type="ARBA" id="ARBA00022475"/>
    </source>
</evidence>
<accession>A0A4Z2C9V5</accession>
<keyword evidence="7" id="KW-0254">Endocytosis</keyword>
<proteinExistence type="predicted"/>
<feature type="domain" description="REM-1" evidence="19">
    <location>
        <begin position="572"/>
        <end position="652"/>
    </location>
</feature>
<evidence type="ECO:0000256" key="12">
    <source>
        <dbReference type="ARBA" id="ARBA00037432"/>
    </source>
</evidence>
<keyword evidence="5" id="KW-0963">Cytoplasm</keyword>
<evidence type="ECO:0000256" key="16">
    <source>
        <dbReference type="SAM" id="MobiDB-lite"/>
    </source>
</evidence>
<name>A0A4Z2C9V5_9TELE</name>
<evidence type="ECO:0000313" key="20">
    <source>
        <dbReference type="EMBL" id="TNN00993.1"/>
    </source>
</evidence>
<keyword evidence="9 15" id="KW-0175">Coiled coil</keyword>
<dbReference type="InterPro" id="IPR036274">
    <property type="entry name" value="HR1_rpt_sf"/>
</dbReference>
<dbReference type="GO" id="GO:0005886">
    <property type="term" value="C:plasma membrane"/>
    <property type="evidence" value="ECO:0007669"/>
    <property type="project" value="UniProtKB-SubCell"/>
</dbReference>
<keyword evidence="8" id="KW-0040">ANK repeat</keyword>
<dbReference type="GO" id="GO:0005737">
    <property type="term" value="C:cytoplasm"/>
    <property type="evidence" value="ECO:0007669"/>
    <property type="project" value="UniProtKB-SubCell"/>
</dbReference>
<evidence type="ECO:0000256" key="6">
    <source>
        <dbReference type="ARBA" id="ARBA00022553"/>
    </source>
</evidence>
<feature type="region of interest" description="Disordered" evidence="16">
    <location>
        <begin position="70"/>
        <end position="154"/>
    </location>
</feature>
<keyword evidence="10" id="KW-0472">Membrane</keyword>
<dbReference type="EMBL" id="SWLE01000004">
    <property type="protein sequence ID" value="TNN00993.1"/>
    <property type="molecule type" value="Genomic_DNA"/>
</dbReference>
<reference evidence="20 21" key="1">
    <citation type="submission" date="2019-04" db="EMBL/GenBank/DDBJ databases">
        <title>The sequence and de novo assembly of Takifugu bimaculatus genome using PacBio and Hi-C technologies.</title>
        <authorList>
            <person name="Xu P."/>
            <person name="Liu B."/>
            <person name="Zhou Z."/>
        </authorList>
    </citation>
    <scope>NUCLEOTIDE SEQUENCE [LARGE SCALE GENOMIC DNA]</scope>
    <source>
        <strain evidence="20">TB-2018</strain>
        <tissue evidence="20">Muscle</tissue>
    </source>
</reference>
<dbReference type="GO" id="GO:0043226">
    <property type="term" value="C:organelle"/>
    <property type="evidence" value="ECO:0007669"/>
    <property type="project" value="UniProtKB-ARBA"/>
</dbReference>
<comment type="caution">
    <text evidence="20">The sequence shown here is derived from an EMBL/GenBank/DDBJ whole genome shotgun (WGS) entry which is preliminary data.</text>
</comment>
<evidence type="ECO:0000256" key="3">
    <source>
        <dbReference type="ARBA" id="ARBA00022443"/>
    </source>
</evidence>
<evidence type="ECO:0000313" key="21">
    <source>
        <dbReference type="Proteomes" id="UP000516260"/>
    </source>
</evidence>
<dbReference type="PROSITE" id="PS50002">
    <property type="entry name" value="SH3"/>
    <property type="match status" value="1"/>
</dbReference>
<dbReference type="FunFam" id="2.30.30.40:FF:000072">
    <property type="entry name" value="Unconventional Myosin IB"/>
    <property type="match status" value="1"/>
</dbReference>
<evidence type="ECO:0000256" key="5">
    <source>
        <dbReference type="ARBA" id="ARBA00022490"/>
    </source>
</evidence>
<keyword evidence="3 14" id="KW-0728">SH3 domain</keyword>
<dbReference type="Gene3D" id="1.20.1270.60">
    <property type="entry name" value="Arfaptin homology (AH) domain/BAR domain"/>
    <property type="match status" value="1"/>
</dbReference>
<dbReference type="InterPro" id="IPR057870">
    <property type="entry name" value="HR1_TOCA"/>
</dbReference>
<keyword evidence="21" id="KW-1185">Reference proteome</keyword>
<evidence type="ECO:0000256" key="7">
    <source>
        <dbReference type="ARBA" id="ARBA00022583"/>
    </source>
</evidence>
<dbReference type="GO" id="GO:0007165">
    <property type="term" value="P:signal transduction"/>
    <property type="evidence" value="ECO:0007669"/>
    <property type="project" value="InterPro"/>
</dbReference>
<dbReference type="GO" id="GO:0006897">
    <property type="term" value="P:endocytosis"/>
    <property type="evidence" value="ECO:0007669"/>
    <property type="project" value="UniProtKB-KW"/>
</dbReference>
<evidence type="ECO:0000259" key="17">
    <source>
        <dbReference type="PROSITE" id="PS50002"/>
    </source>
</evidence>
<dbReference type="PROSITE" id="PS51860">
    <property type="entry name" value="REM_1"/>
    <property type="match status" value="1"/>
</dbReference>
<evidence type="ECO:0000256" key="2">
    <source>
        <dbReference type="ARBA" id="ARBA00004245"/>
    </source>
</evidence>
<evidence type="ECO:0000256" key="15">
    <source>
        <dbReference type="PROSITE-ProRule" id="PRU01077"/>
    </source>
</evidence>
<dbReference type="InterPro" id="IPR001060">
    <property type="entry name" value="FCH_dom"/>
</dbReference>
<keyword evidence="6" id="KW-0597">Phosphoprotein</keyword>
<dbReference type="InterPro" id="IPR036028">
    <property type="entry name" value="SH3-like_dom_sf"/>
</dbReference>
<dbReference type="Pfam" id="PF25610">
    <property type="entry name" value="HR1_TOCA"/>
    <property type="match status" value="1"/>
</dbReference>
<evidence type="ECO:0000256" key="1">
    <source>
        <dbReference type="ARBA" id="ARBA00004236"/>
    </source>
</evidence>
<comment type="subcellular location">
    <subcellularLocation>
        <location evidence="1">Cell membrane</location>
    </subcellularLocation>
    <subcellularLocation>
        <location evidence="2">Cytoplasm</location>
        <location evidence="2">Cytoskeleton</location>
    </subcellularLocation>
</comment>
<dbReference type="SMART" id="SM00055">
    <property type="entry name" value="FCH"/>
    <property type="match status" value="1"/>
</dbReference>
<keyword evidence="4" id="KW-1003">Cell membrane</keyword>
<dbReference type="SMART" id="SM00326">
    <property type="entry name" value="SH3"/>
    <property type="match status" value="1"/>
</dbReference>
<dbReference type="InterPro" id="IPR001452">
    <property type="entry name" value="SH3_domain"/>
</dbReference>
<evidence type="ECO:0000256" key="11">
    <source>
        <dbReference type="ARBA" id="ARBA00023212"/>
    </source>
</evidence>
<dbReference type="Gene3D" id="6.10.140.470">
    <property type="match status" value="1"/>
</dbReference>
<evidence type="ECO:0000256" key="10">
    <source>
        <dbReference type="ARBA" id="ARBA00023136"/>
    </source>
</evidence>
<dbReference type="PROSITE" id="PS51741">
    <property type="entry name" value="F_BAR"/>
    <property type="match status" value="1"/>
</dbReference>
<feature type="domain" description="SH3" evidence="17">
    <location>
        <begin position="776"/>
        <end position="835"/>
    </location>
</feature>
<dbReference type="PRINTS" id="PR00452">
    <property type="entry name" value="SH3DOMAIN"/>
</dbReference>